<feature type="chain" id="PRO_5026320334" evidence="2">
    <location>
        <begin position="27"/>
        <end position="73"/>
    </location>
</feature>
<accession>A0A6G9ZEL0</accession>
<feature type="compositionally biased region" description="Basic and acidic residues" evidence="1">
    <location>
        <begin position="46"/>
        <end position="60"/>
    </location>
</feature>
<reference evidence="3 4" key="1">
    <citation type="journal article" date="2019" name="ACS Chem. Biol.">
        <title>Identification and Mobilization of a Cryptic Antibiotic Biosynthesis Gene Locus from a Human-Pathogenic Nocardia Isolate.</title>
        <authorList>
            <person name="Herisse M."/>
            <person name="Ishida K."/>
            <person name="Porter J.L."/>
            <person name="Howden B."/>
            <person name="Hertweck C."/>
            <person name="Stinear T.P."/>
            <person name="Pidot S.J."/>
        </authorList>
    </citation>
    <scope>NUCLEOTIDE SEQUENCE [LARGE SCALE GENOMIC DNA]</scope>
    <source>
        <strain evidence="3 4">AUSMDU00012715</strain>
    </source>
</reference>
<name>A0A6G9ZEL0_9NOCA</name>
<evidence type="ECO:0000313" key="3">
    <source>
        <dbReference type="EMBL" id="QIS23787.1"/>
    </source>
</evidence>
<dbReference type="EMBL" id="CP046173">
    <property type="protein sequence ID" value="QIS23787.1"/>
    <property type="molecule type" value="Genomic_DNA"/>
</dbReference>
<dbReference type="RefSeq" id="WP_167491099.1">
    <property type="nucleotide sequence ID" value="NZ_CP046173.1"/>
</dbReference>
<feature type="region of interest" description="Disordered" evidence="1">
    <location>
        <begin position="37"/>
        <end position="73"/>
    </location>
</feature>
<keyword evidence="2" id="KW-0732">Signal</keyword>
<gene>
    <name evidence="3" type="ORF">F6W96_41380</name>
</gene>
<dbReference type="Proteomes" id="UP000500953">
    <property type="component" value="Chromosome"/>
</dbReference>
<proteinExistence type="predicted"/>
<sequence>MHARYAVGATLGALALLVTMPTSAHATPTTGTFYYKYGDPKNPQSHKLEDPPSTDSKDCIKFQSASFDPPKKK</sequence>
<evidence type="ECO:0000256" key="2">
    <source>
        <dbReference type="SAM" id="SignalP"/>
    </source>
</evidence>
<feature type="signal peptide" evidence="2">
    <location>
        <begin position="1"/>
        <end position="26"/>
    </location>
</feature>
<evidence type="ECO:0000256" key="1">
    <source>
        <dbReference type="SAM" id="MobiDB-lite"/>
    </source>
</evidence>
<evidence type="ECO:0000313" key="4">
    <source>
        <dbReference type="Proteomes" id="UP000500953"/>
    </source>
</evidence>
<organism evidence="3 4">
    <name type="scientific">Nocardia terpenica</name>
    <dbReference type="NCBI Taxonomy" id="455432"/>
    <lineage>
        <taxon>Bacteria</taxon>
        <taxon>Bacillati</taxon>
        <taxon>Actinomycetota</taxon>
        <taxon>Actinomycetes</taxon>
        <taxon>Mycobacteriales</taxon>
        <taxon>Nocardiaceae</taxon>
        <taxon>Nocardia</taxon>
    </lineage>
</organism>
<protein>
    <submittedName>
        <fullName evidence="3">Uncharacterized protein</fullName>
    </submittedName>
</protein>
<dbReference type="AlphaFoldDB" id="A0A6G9ZEL0"/>